<protein>
    <recommendedName>
        <fullName evidence="11">SMP-LTD domain-containing protein</fullName>
    </recommendedName>
</protein>
<keyword evidence="5 10" id="KW-1133">Transmembrane helix</keyword>
<dbReference type="KEGG" id="spu:115923523"/>
<feature type="domain" description="SMP-LTD" evidence="11">
    <location>
        <begin position="759"/>
        <end position="1089"/>
    </location>
</feature>
<keyword evidence="6" id="KW-0445">Lipid transport</keyword>
<evidence type="ECO:0000256" key="9">
    <source>
        <dbReference type="SAM" id="MobiDB-lite"/>
    </source>
</evidence>
<feature type="compositionally biased region" description="Basic and acidic residues" evidence="9">
    <location>
        <begin position="79"/>
        <end position="88"/>
    </location>
</feature>
<accession>A0A7M7SYA4</accession>
<evidence type="ECO:0000256" key="8">
    <source>
        <dbReference type="ARBA" id="ARBA00023136"/>
    </source>
</evidence>
<keyword evidence="7" id="KW-0446">Lipid-binding</keyword>
<evidence type="ECO:0000256" key="1">
    <source>
        <dbReference type="ARBA" id="ARBA00004586"/>
    </source>
</evidence>
<dbReference type="GO" id="GO:0005789">
    <property type="term" value="C:endoplasmic reticulum membrane"/>
    <property type="evidence" value="ECO:0007669"/>
    <property type="project" value="UniProtKB-SubCell"/>
</dbReference>
<dbReference type="PROSITE" id="PS51847">
    <property type="entry name" value="SMP"/>
    <property type="match status" value="1"/>
</dbReference>
<feature type="compositionally biased region" description="Basic and acidic residues" evidence="9">
    <location>
        <begin position="138"/>
        <end position="148"/>
    </location>
</feature>
<evidence type="ECO:0000256" key="6">
    <source>
        <dbReference type="ARBA" id="ARBA00023055"/>
    </source>
</evidence>
<dbReference type="GO" id="GO:0008289">
    <property type="term" value="F:lipid binding"/>
    <property type="evidence" value="ECO:0000318"/>
    <property type="project" value="GO_Central"/>
</dbReference>
<reference evidence="13" key="1">
    <citation type="submission" date="2015-02" db="EMBL/GenBank/DDBJ databases">
        <title>Genome sequencing for Strongylocentrotus purpuratus.</title>
        <authorList>
            <person name="Murali S."/>
            <person name="Liu Y."/>
            <person name="Vee V."/>
            <person name="English A."/>
            <person name="Wang M."/>
            <person name="Skinner E."/>
            <person name="Han Y."/>
            <person name="Muzny D.M."/>
            <person name="Worley K.C."/>
            <person name="Gibbs R.A."/>
        </authorList>
    </citation>
    <scope>NUCLEOTIDE SEQUENCE</scope>
</reference>
<dbReference type="GO" id="GO:0006869">
    <property type="term" value="P:lipid transport"/>
    <property type="evidence" value="ECO:0007669"/>
    <property type="project" value="UniProtKB-KW"/>
</dbReference>
<feature type="compositionally biased region" description="Low complexity" evidence="9">
    <location>
        <begin position="16"/>
        <end position="29"/>
    </location>
</feature>
<feature type="compositionally biased region" description="Acidic residues" evidence="9">
    <location>
        <begin position="220"/>
        <end position="231"/>
    </location>
</feature>
<feature type="region of interest" description="Disordered" evidence="9">
    <location>
        <begin position="1"/>
        <end position="393"/>
    </location>
</feature>
<dbReference type="GeneID" id="115923523"/>
<feature type="transmembrane region" description="Helical" evidence="10">
    <location>
        <begin position="398"/>
        <end position="419"/>
    </location>
</feature>
<feature type="region of interest" description="Disordered" evidence="9">
    <location>
        <begin position="909"/>
        <end position="968"/>
    </location>
</feature>
<keyword evidence="2" id="KW-0813">Transport</keyword>
<sequence>MSTEKKPKPPRPPAPNLAAKKSIKKQASSGLSFSFNDLKAVDSDEEDKSFARFTKPERDDPLSDPTKIKEMKPLTNTNHDLKTKEMKPLTHSNNGATSGEFRPLQKEDKDSSFEDIFDAVNRLPSSKPIAVSKPVTEQVKKVQEEVKRTRSSPPRSSGNTENRESDGIKNKPKLQKGGSGILRVATEVLEEKENESYQLPSDSQEALADPLSFLDKVMEDQLESSFDDDDNGLEKGGHVRKRRQSGNGKKKVLQQQPRTKSLDADINQSSSKVEHEDSMDINPCYFNVPTPAELKDEPTRRPDSIPNSRSGPKSQAKGISLSGLLASPDITEEDNEKPSTNVNSDGFRTPDMPPDDTDWVTIEKKPQAGTSSPPPSSNQLLSPEEENKTVKATPQGPFPYLPFYTLYTLTFLTFLYFMFPLPTYITGFLTGLLCSFYLVLFLIWMNLPPTDKSFKETEGTGGGPPLVIPGPRLTASKIRSKEQEKVTLKNAQDCYHYVEHPTIEEGWMNELTTPYDPETYHVNQTHSIYVRLEGHSLRLSKPKQNIARRSMFDEPTPRPEFIHQRIYDIRGSHVYLQPEGLVKKRLWSKKYPLFIELPKKGISVEKKDVSPPDDEAAQGLGFDVIKKDECDDKVLVLFARTGREKEEWFWKFEAASLATKVRPIQTLHKKVFLIGNDIIGEDGNPMYRVDPDDMTSRKSMVDFYKFLAKVMPKEKDVKELLVQDVKAKAGGVTYASPGRRPGKSGSEREMSSIPGAISNDAPVAWVNAFIGRFFWDFLREQQWADLIQTKLQKKLSKLKIPHFMEALTITGTDLGLNAPTIRKASKPTVDSRGMWVDLEMHYGGSCWMTLSTKFNLWKLGKDTRMEREMEDLMSGKKEGIEKLESTTMYSSKTGSAAISNKKHALDKSSVYSAGYPSPTSTVRSKDRRQMSAALDSEEEDSAESSDDEVAEETNSTTSSNDAGLAEDGTRSSSKILRFVNKVANSNYFQRATQNKYVKRAFNEVSNTAVELTVEVKELRGVLTVNIPPPPSDRVWYGFRGKPHLWLSAKPKLGTRQVTITHITEYIEKKLEKEFQRVFVLPNMDDIPMPIMNFDVEEHRFAR</sequence>
<dbReference type="EnsemblMetazoa" id="XM_030984405">
    <property type="protein sequence ID" value="XP_030840265"/>
    <property type="gene ID" value="LOC115923523"/>
</dbReference>
<keyword evidence="4" id="KW-0256">Endoplasmic reticulum</keyword>
<feature type="compositionally biased region" description="Basic and acidic residues" evidence="9">
    <location>
        <begin position="103"/>
        <end position="112"/>
    </location>
</feature>
<feature type="compositionally biased region" description="Polar residues" evidence="9">
    <location>
        <begin position="151"/>
        <end position="160"/>
    </location>
</feature>
<feature type="transmembrane region" description="Helical" evidence="10">
    <location>
        <begin position="425"/>
        <end position="445"/>
    </location>
</feature>
<dbReference type="AlphaFoldDB" id="A0A7M7SYA4"/>
<proteinExistence type="predicted"/>
<feature type="compositionally biased region" description="Acidic residues" evidence="9">
    <location>
        <begin position="935"/>
        <end position="951"/>
    </location>
</feature>
<evidence type="ECO:0000256" key="5">
    <source>
        <dbReference type="ARBA" id="ARBA00022989"/>
    </source>
</evidence>
<dbReference type="RefSeq" id="XP_030840265.1">
    <property type="nucleotide sequence ID" value="XM_030984405.1"/>
</dbReference>
<feature type="region of interest" description="Disordered" evidence="9">
    <location>
        <begin position="733"/>
        <end position="753"/>
    </location>
</feature>
<evidence type="ECO:0000259" key="11">
    <source>
        <dbReference type="PROSITE" id="PS51847"/>
    </source>
</evidence>
<feature type="compositionally biased region" description="Basic residues" evidence="9">
    <location>
        <begin position="238"/>
        <end position="252"/>
    </location>
</feature>
<evidence type="ECO:0000256" key="10">
    <source>
        <dbReference type="SAM" id="Phobius"/>
    </source>
</evidence>
<dbReference type="InterPro" id="IPR001849">
    <property type="entry name" value="PH_domain"/>
</dbReference>
<feature type="compositionally biased region" description="Basic and acidic residues" evidence="9">
    <location>
        <begin position="48"/>
        <end position="72"/>
    </location>
</feature>
<feature type="compositionally biased region" description="Basic and acidic residues" evidence="9">
    <location>
        <begin position="293"/>
        <end position="303"/>
    </location>
</feature>
<comment type="subcellular location">
    <subcellularLocation>
        <location evidence="1">Endoplasmic reticulum membrane</location>
    </subcellularLocation>
</comment>
<name>A0A7M7SYA4_STRPU</name>
<reference evidence="12" key="2">
    <citation type="submission" date="2021-01" db="UniProtKB">
        <authorList>
            <consortium name="EnsemblMetazoa"/>
        </authorList>
    </citation>
    <scope>IDENTIFICATION</scope>
</reference>
<evidence type="ECO:0000256" key="7">
    <source>
        <dbReference type="ARBA" id="ARBA00023121"/>
    </source>
</evidence>
<organism evidence="12 13">
    <name type="scientific">Strongylocentrotus purpuratus</name>
    <name type="common">Purple sea urchin</name>
    <dbReference type="NCBI Taxonomy" id="7668"/>
    <lineage>
        <taxon>Eukaryota</taxon>
        <taxon>Metazoa</taxon>
        <taxon>Echinodermata</taxon>
        <taxon>Eleutherozoa</taxon>
        <taxon>Echinozoa</taxon>
        <taxon>Echinoidea</taxon>
        <taxon>Euechinoidea</taxon>
        <taxon>Echinacea</taxon>
        <taxon>Camarodonta</taxon>
        <taxon>Echinidea</taxon>
        <taxon>Strongylocentrotidae</taxon>
        <taxon>Strongylocentrotus</taxon>
    </lineage>
</organism>
<evidence type="ECO:0000256" key="4">
    <source>
        <dbReference type="ARBA" id="ARBA00022824"/>
    </source>
</evidence>
<dbReference type="OMA" id="REESWAN"/>
<evidence type="ECO:0000313" key="12">
    <source>
        <dbReference type="EnsemblMetazoa" id="XP_030840265"/>
    </source>
</evidence>
<evidence type="ECO:0000256" key="2">
    <source>
        <dbReference type="ARBA" id="ARBA00022448"/>
    </source>
</evidence>
<evidence type="ECO:0000313" key="13">
    <source>
        <dbReference type="Proteomes" id="UP000007110"/>
    </source>
</evidence>
<dbReference type="Proteomes" id="UP000007110">
    <property type="component" value="Unassembled WGS sequence"/>
</dbReference>
<dbReference type="InParanoid" id="A0A7M7SYA4"/>
<dbReference type="GO" id="GO:0005783">
    <property type="term" value="C:endoplasmic reticulum"/>
    <property type="evidence" value="ECO:0000318"/>
    <property type="project" value="GO_Central"/>
</dbReference>
<dbReference type="PANTHER" id="PTHR13466:SF0">
    <property type="entry name" value="SMP-LTD DOMAIN-CONTAINING PROTEIN"/>
    <property type="match status" value="1"/>
</dbReference>
<evidence type="ECO:0000256" key="3">
    <source>
        <dbReference type="ARBA" id="ARBA00022692"/>
    </source>
</evidence>
<dbReference type="OrthoDB" id="26740at2759"/>
<dbReference type="CDD" id="cd21675">
    <property type="entry name" value="SMP_TEX2"/>
    <property type="match status" value="1"/>
</dbReference>
<dbReference type="FunCoup" id="A0A7M7SYA4">
    <property type="interactions" value="1406"/>
</dbReference>
<keyword evidence="8 10" id="KW-0472">Membrane</keyword>
<dbReference type="SMART" id="SM00233">
    <property type="entry name" value="PH"/>
    <property type="match status" value="1"/>
</dbReference>
<dbReference type="InterPro" id="IPR031468">
    <property type="entry name" value="SMP_LBD"/>
</dbReference>
<dbReference type="PANTHER" id="PTHR13466">
    <property type="entry name" value="TEX2 PROTEIN-RELATED"/>
    <property type="match status" value="1"/>
</dbReference>
<keyword evidence="3 10" id="KW-0812">Transmembrane</keyword>
<keyword evidence="13" id="KW-1185">Reference proteome</keyword>